<keyword evidence="3" id="KW-0472">Membrane</keyword>
<comment type="similarity">
    <text evidence="1">Belongs to the 4-toluene sulfonate uptake permease (TSUP) (TC 2.A.102) family.</text>
</comment>
<feature type="transmembrane region" description="Helical" evidence="3">
    <location>
        <begin position="39"/>
        <end position="72"/>
    </location>
</feature>
<dbReference type="PANTHER" id="PTHR14255">
    <property type="entry name" value="CEREBLON"/>
    <property type="match status" value="1"/>
</dbReference>
<reference evidence="4 5" key="1">
    <citation type="journal article" date="2019" name="G3 (Bethesda)">
        <title>Sequencing of a Wild Apple (Malus baccata) Genome Unravels the Differences Between Cultivated and Wild Apple Species Regarding Disease Resistance and Cold Tolerance.</title>
        <authorList>
            <person name="Chen X."/>
        </authorList>
    </citation>
    <scope>NUCLEOTIDE SEQUENCE [LARGE SCALE GENOMIC DNA]</scope>
    <source>
        <strain evidence="5">cv. Shandingzi</strain>
        <tissue evidence="4">Leaves</tissue>
    </source>
</reference>
<comment type="caution">
    <text evidence="4">The sequence shown here is derived from an EMBL/GenBank/DDBJ whole genome shotgun (WGS) entry which is preliminary data.</text>
</comment>
<name>A0A540LYK0_MALBA</name>
<gene>
    <name evidence="4" type="ORF">C1H46_022852</name>
</gene>
<protein>
    <recommendedName>
        <fullName evidence="6">Sulfite exporter TauE/SafE family protein</fullName>
    </recommendedName>
</protein>
<keyword evidence="5" id="KW-1185">Reference proteome</keyword>
<keyword evidence="3" id="KW-0812">Transmembrane</keyword>
<proteinExistence type="inferred from homology"/>
<evidence type="ECO:0000256" key="3">
    <source>
        <dbReference type="SAM" id="Phobius"/>
    </source>
</evidence>
<evidence type="ECO:0000313" key="4">
    <source>
        <dbReference type="EMBL" id="TQD91557.1"/>
    </source>
</evidence>
<dbReference type="PANTHER" id="PTHR14255:SF48">
    <property type="entry name" value="SULFITE EXPORTER TAUE_SAFE FAMILY PROTEIN 3-LIKE"/>
    <property type="match status" value="1"/>
</dbReference>
<dbReference type="STRING" id="106549.A0A540LYK0"/>
<organism evidence="4 5">
    <name type="scientific">Malus baccata</name>
    <name type="common">Siberian crab apple</name>
    <name type="synonym">Pyrus baccata</name>
    <dbReference type="NCBI Taxonomy" id="106549"/>
    <lineage>
        <taxon>Eukaryota</taxon>
        <taxon>Viridiplantae</taxon>
        <taxon>Streptophyta</taxon>
        <taxon>Embryophyta</taxon>
        <taxon>Tracheophyta</taxon>
        <taxon>Spermatophyta</taxon>
        <taxon>Magnoliopsida</taxon>
        <taxon>eudicotyledons</taxon>
        <taxon>Gunneridae</taxon>
        <taxon>Pentapetalae</taxon>
        <taxon>rosids</taxon>
        <taxon>fabids</taxon>
        <taxon>Rosales</taxon>
        <taxon>Rosaceae</taxon>
        <taxon>Amygdaloideae</taxon>
        <taxon>Maleae</taxon>
        <taxon>Malus</taxon>
    </lineage>
</organism>
<keyword evidence="3" id="KW-1133">Transmembrane helix</keyword>
<dbReference type="AlphaFoldDB" id="A0A540LYK0"/>
<feature type="transmembrane region" description="Helical" evidence="3">
    <location>
        <begin position="93"/>
        <end position="126"/>
    </location>
</feature>
<dbReference type="GO" id="GO:0031464">
    <property type="term" value="C:Cul4A-RING E3 ubiquitin ligase complex"/>
    <property type="evidence" value="ECO:0007669"/>
    <property type="project" value="TreeGrafter"/>
</dbReference>
<accession>A0A540LYK0</accession>
<feature type="region of interest" description="Disordered" evidence="2">
    <location>
        <begin position="1"/>
        <end position="32"/>
    </location>
</feature>
<evidence type="ECO:0000256" key="2">
    <source>
        <dbReference type="SAM" id="MobiDB-lite"/>
    </source>
</evidence>
<sequence>MQSNGDDSSAEAEYKPQPGGPNNGTPTETRESKRTDKELLILFAVWIIILALQTAKIPMAFGVTILEAVKLYKGHSVIASRAESNTNWKVHQLVFCSACGIILIIAGIFGGLLGLGGCFILGPVILELGIPPQVSSATATFAMTFSASMSVVNSPLYCCGHIFSPSRAICGEKGGVGIADMIEKIENKECMEFENICTYDA</sequence>
<evidence type="ECO:0000256" key="1">
    <source>
        <dbReference type="ARBA" id="ARBA00009142"/>
    </source>
</evidence>
<dbReference type="GO" id="GO:0016567">
    <property type="term" value="P:protein ubiquitination"/>
    <property type="evidence" value="ECO:0007669"/>
    <property type="project" value="TreeGrafter"/>
</dbReference>
<evidence type="ECO:0008006" key="6">
    <source>
        <dbReference type="Google" id="ProtNLM"/>
    </source>
</evidence>
<evidence type="ECO:0000313" key="5">
    <source>
        <dbReference type="Proteomes" id="UP000315295"/>
    </source>
</evidence>
<dbReference type="Proteomes" id="UP000315295">
    <property type="component" value="Unassembled WGS sequence"/>
</dbReference>
<dbReference type="EMBL" id="VIEB01000415">
    <property type="protein sequence ID" value="TQD91557.1"/>
    <property type="molecule type" value="Genomic_DNA"/>
</dbReference>